<evidence type="ECO:0000256" key="7">
    <source>
        <dbReference type="ARBA" id="ARBA00023136"/>
    </source>
</evidence>
<keyword evidence="4" id="KW-1003">Cell membrane</keyword>
<dbReference type="Pfam" id="PF01032">
    <property type="entry name" value="FecCD"/>
    <property type="match status" value="1"/>
</dbReference>
<dbReference type="InterPro" id="IPR000522">
    <property type="entry name" value="ABC_transptr_permease_BtuC"/>
</dbReference>
<sequence length="365" mass="37206">MIPPATTLLPTVSPEPVAAEEPAAPAPPPRPRATRFVIALAVMLALIAGAGAVQLARGEPNVSLGFALSVLLDEGAGTDAAFVIRELRVPRIVLAVISGAALGLAGTLLQGAFRNPVADPSLLGISQAASLVVAVSILMPGTLPAGMVPVLCLAAGFGTGLVLVLLSRTVRDPVRLILIGVVLAMFYSMLISMVLLLAVDWVDLSAYLRFTAGSLSAADWADVGGVLPWIAVGIPAALLCGRALNLLQLGDDLATGLGLRVTSSRFLLLGIAVLLIAPLVSITGPIGFIALLSPHVARFAVRSSNAHFVLPASALAGAAAILLADVAGRLLLFPLEVPVGVWTIAVAGPAAILLARHRLSSARQS</sequence>
<name>A0A927PJP1_9ACTN</name>
<proteinExistence type="inferred from homology"/>
<dbReference type="GO" id="GO:0022857">
    <property type="term" value="F:transmembrane transporter activity"/>
    <property type="evidence" value="ECO:0007669"/>
    <property type="project" value="InterPro"/>
</dbReference>
<dbReference type="InterPro" id="IPR037294">
    <property type="entry name" value="ABC_BtuC-like"/>
</dbReference>
<feature type="compositionally biased region" description="Low complexity" evidence="8">
    <location>
        <begin position="14"/>
        <end position="23"/>
    </location>
</feature>
<evidence type="ECO:0000313" key="10">
    <source>
        <dbReference type="EMBL" id="MBD8505085.1"/>
    </source>
</evidence>
<dbReference type="CDD" id="cd06550">
    <property type="entry name" value="TM_ABC_iron-siderophores_like"/>
    <property type="match status" value="1"/>
</dbReference>
<dbReference type="GO" id="GO:0005886">
    <property type="term" value="C:plasma membrane"/>
    <property type="evidence" value="ECO:0007669"/>
    <property type="project" value="UniProtKB-SubCell"/>
</dbReference>
<feature type="transmembrane region" description="Helical" evidence="9">
    <location>
        <begin position="92"/>
        <end position="109"/>
    </location>
</feature>
<evidence type="ECO:0000256" key="9">
    <source>
        <dbReference type="SAM" id="Phobius"/>
    </source>
</evidence>
<evidence type="ECO:0000256" key="1">
    <source>
        <dbReference type="ARBA" id="ARBA00004651"/>
    </source>
</evidence>
<evidence type="ECO:0000256" key="8">
    <source>
        <dbReference type="SAM" id="MobiDB-lite"/>
    </source>
</evidence>
<keyword evidence="11" id="KW-1185">Reference proteome</keyword>
<feature type="transmembrane region" description="Helical" evidence="9">
    <location>
        <begin position="178"/>
        <end position="199"/>
    </location>
</feature>
<dbReference type="GO" id="GO:0033214">
    <property type="term" value="P:siderophore-iron import into cell"/>
    <property type="evidence" value="ECO:0007669"/>
    <property type="project" value="TreeGrafter"/>
</dbReference>
<dbReference type="RefSeq" id="WP_192037563.1">
    <property type="nucleotide sequence ID" value="NZ_JACYWE010000001.1"/>
</dbReference>
<evidence type="ECO:0000256" key="5">
    <source>
        <dbReference type="ARBA" id="ARBA00022692"/>
    </source>
</evidence>
<dbReference type="PANTHER" id="PTHR30472">
    <property type="entry name" value="FERRIC ENTEROBACTIN TRANSPORT SYSTEM PERMEASE PROTEIN"/>
    <property type="match status" value="1"/>
</dbReference>
<dbReference type="PANTHER" id="PTHR30472:SF25">
    <property type="entry name" value="ABC TRANSPORTER PERMEASE PROTEIN MJ0876-RELATED"/>
    <property type="match status" value="1"/>
</dbReference>
<feature type="transmembrane region" description="Helical" evidence="9">
    <location>
        <begin position="145"/>
        <end position="166"/>
    </location>
</feature>
<accession>A0A927PJP1</accession>
<dbReference type="Proteomes" id="UP000642993">
    <property type="component" value="Unassembled WGS sequence"/>
</dbReference>
<dbReference type="AlphaFoldDB" id="A0A927PJP1"/>
<evidence type="ECO:0000256" key="4">
    <source>
        <dbReference type="ARBA" id="ARBA00022475"/>
    </source>
</evidence>
<evidence type="ECO:0000256" key="3">
    <source>
        <dbReference type="ARBA" id="ARBA00022448"/>
    </source>
</evidence>
<reference evidence="10" key="1">
    <citation type="submission" date="2020-09" db="EMBL/GenBank/DDBJ databases">
        <title>Hoyosella lacisalsi sp. nov., a halotolerant actinobacterium isolated from soil of Lake Gudzhirganskoe.</title>
        <authorList>
            <person name="Yang Q."/>
            <person name="Guo P.Y."/>
            <person name="Liu S.W."/>
            <person name="Li F.N."/>
            <person name="Sun C.H."/>
        </authorList>
    </citation>
    <scope>NUCLEOTIDE SEQUENCE</scope>
    <source>
        <strain evidence="10">G463</strain>
    </source>
</reference>
<gene>
    <name evidence="10" type="ORF">HT102_01095</name>
</gene>
<dbReference type="SUPFAM" id="SSF81345">
    <property type="entry name" value="ABC transporter involved in vitamin B12 uptake, BtuC"/>
    <property type="match status" value="1"/>
</dbReference>
<comment type="caution">
    <text evidence="10">The sequence shown here is derived from an EMBL/GenBank/DDBJ whole genome shotgun (WGS) entry which is preliminary data.</text>
</comment>
<keyword evidence="3" id="KW-0813">Transport</keyword>
<protein>
    <submittedName>
        <fullName evidence="10">Iron ABC transporter permease</fullName>
    </submittedName>
</protein>
<feature type="transmembrane region" description="Helical" evidence="9">
    <location>
        <begin position="330"/>
        <end position="355"/>
    </location>
</feature>
<comment type="similarity">
    <text evidence="2">Belongs to the binding-protein-dependent transport system permease family. FecCD subfamily.</text>
</comment>
<organism evidence="10 11">
    <name type="scientific">Lolliginicoccus lacisalsi</name>
    <dbReference type="NCBI Taxonomy" id="2742202"/>
    <lineage>
        <taxon>Bacteria</taxon>
        <taxon>Bacillati</taxon>
        <taxon>Actinomycetota</taxon>
        <taxon>Actinomycetes</taxon>
        <taxon>Mycobacteriales</taxon>
        <taxon>Hoyosellaceae</taxon>
        <taxon>Lolliginicoccus</taxon>
    </lineage>
</organism>
<keyword evidence="5 9" id="KW-0812">Transmembrane</keyword>
<feature type="region of interest" description="Disordered" evidence="8">
    <location>
        <begin position="1"/>
        <end position="29"/>
    </location>
</feature>
<evidence type="ECO:0000256" key="6">
    <source>
        <dbReference type="ARBA" id="ARBA00022989"/>
    </source>
</evidence>
<feature type="transmembrane region" description="Helical" evidence="9">
    <location>
        <begin position="266"/>
        <end position="292"/>
    </location>
</feature>
<evidence type="ECO:0000256" key="2">
    <source>
        <dbReference type="ARBA" id="ARBA00007935"/>
    </source>
</evidence>
<feature type="transmembrane region" description="Helical" evidence="9">
    <location>
        <begin position="304"/>
        <end position="324"/>
    </location>
</feature>
<keyword evidence="7 9" id="KW-0472">Membrane</keyword>
<feature type="transmembrane region" description="Helical" evidence="9">
    <location>
        <begin position="36"/>
        <end position="56"/>
    </location>
</feature>
<dbReference type="EMBL" id="JACYWE010000001">
    <property type="protein sequence ID" value="MBD8505085.1"/>
    <property type="molecule type" value="Genomic_DNA"/>
</dbReference>
<comment type="subcellular location">
    <subcellularLocation>
        <location evidence="1">Cell membrane</location>
        <topology evidence="1">Multi-pass membrane protein</topology>
    </subcellularLocation>
</comment>
<dbReference type="Gene3D" id="1.10.3470.10">
    <property type="entry name" value="ABC transporter involved in vitamin B12 uptake, BtuC"/>
    <property type="match status" value="1"/>
</dbReference>
<evidence type="ECO:0000313" key="11">
    <source>
        <dbReference type="Proteomes" id="UP000642993"/>
    </source>
</evidence>
<keyword evidence="6 9" id="KW-1133">Transmembrane helix</keyword>